<evidence type="ECO:0000313" key="3">
    <source>
        <dbReference type="Proteomes" id="UP000266693"/>
    </source>
</evidence>
<keyword evidence="3" id="KW-1185">Reference proteome</keyword>
<organism evidence="2 3">
    <name type="scientific">Sphingomonas gilva</name>
    <dbReference type="NCBI Taxonomy" id="2305907"/>
    <lineage>
        <taxon>Bacteria</taxon>
        <taxon>Pseudomonadati</taxon>
        <taxon>Pseudomonadota</taxon>
        <taxon>Alphaproteobacteria</taxon>
        <taxon>Sphingomonadales</taxon>
        <taxon>Sphingomonadaceae</taxon>
        <taxon>Sphingomonas</taxon>
    </lineage>
</organism>
<feature type="transmembrane region" description="Helical" evidence="1">
    <location>
        <begin position="53"/>
        <end position="70"/>
    </location>
</feature>
<sequence>MQWTSALAIYFLFWNLSIFLVLPFGVRTSDEAGEAKVPGQADSAPHRFDFWRMALRATIVATVLFGLYYLNYVNGWIGVDALDLFSNAG</sequence>
<dbReference type="RefSeq" id="WP_118865238.1">
    <property type="nucleotide sequence ID" value="NZ_QWLV01000010.1"/>
</dbReference>
<dbReference type="EMBL" id="QWLV01000010">
    <property type="protein sequence ID" value="RHW16371.1"/>
    <property type="molecule type" value="Genomic_DNA"/>
</dbReference>
<dbReference type="OrthoDB" id="9804637at2"/>
<accession>A0A396RS09</accession>
<evidence type="ECO:0000256" key="1">
    <source>
        <dbReference type="SAM" id="Phobius"/>
    </source>
</evidence>
<dbReference type="AlphaFoldDB" id="A0A396RS09"/>
<evidence type="ECO:0000313" key="2">
    <source>
        <dbReference type="EMBL" id="RHW16371.1"/>
    </source>
</evidence>
<dbReference type="InterPro" id="IPR009935">
    <property type="entry name" value="DUF1467"/>
</dbReference>
<gene>
    <name evidence="2" type="ORF">D1610_16175</name>
</gene>
<dbReference type="Proteomes" id="UP000266693">
    <property type="component" value="Unassembled WGS sequence"/>
</dbReference>
<keyword evidence="1" id="KW-0812">Transmembrane</keyword>
<comment type="caution">
    <text evidence="2">The sequence shown here is derived from an EMBL/GenBank/DDBJ whole genome shotgun (WGS) entry which is preliminary data.</text>
</comment>
<feature type="transmembrane region" description="Helical" evidence="1">
    <location>
        <begin position="6"/>
        <end position="26"/>
    </location>
</feature>
<proteinExistence type="predicted"/>
<keyword evidence="1" id="KW-1133">Transmembrane helix</keyword>
<reference evidence="2 3" key="1">
    <citation type="submission" date="2018-08" db="EMBL/GenBank/DDBJ databases">
        <title>The multiple taxonomic identification of Sphingomonas gilva.</title>
        <authorList>
            <person name="Zhu D."/>
            <person name="Zheng S."/>
        </authorList>
    </citation>
    <scope>NUCLEOTIDE SEQUENCE [LARGE SCALE GENOMIC DNA]</scope>
    <source>
        <strain evidence="2 3">ZDH117</strain>
    </source>
</reference>
<name>A0A396RS09_9SPHN</name>
<protein>
    <submittedName>
        <fullName evidence="2">DUF1467 family protein</fullName>
    </submittedName>
</protein>
<keyword evidence="1" id="KW-0472">Membrane</keyword>
<dbReference type="Pfam" id="PF07330">
    <property type="entry name" value="DUF1467"/>
    <property type="match status" value="1"/>
</dbReference>